<feature type="domain" description="Gamma-glutamylcyclotransferase AIG2-like" evidence="5">
    <location>
        <begin position="37"/>
        <end position="163"/>
    </location>
</feature>
<sequence>MTPDNPPAPATADDIIIESSQGGAAPQIDSPWKPTYLFVYGSLMDLDVLQHVLALPSPPPPLRPAKLKNYKMKMWGPYPTLITKPSSNGSRTEGEEGVDDDDDSIPGKLYLVEHPAQFTLLERYETKAYTWHRCVAELTDDDGGTSTTEQSEFECRTFVWAGDPDSPELSDGPAFDLERYQKHFKPKFLTR</sequence>
<reference evidence="6 7" key="1">
    <citation type="submission" date="2015-08" db="EMBL/GenBank/DDBJ databases">
        <title>Emmonsia species relationships and genome sequence.</title>
        <authorList>
            <person name="Cuomo C.A."/>
            <person name="Schwartz I.S."/>
            <person name="Kenyon C."/>
            <person name="De Hoog G.S."/>
            <person name="Govender N.P."/>
            <person name="Botha A."/>
            <person name="Moreno L."/>
            <person name="De Vries M."/>
            <person name="Munoz J.F."/>
            <person name="Stielow J.B."/>
        </authorList>
    </citation>
    <scope>NUCLEOTIDE SEQUENCE [LARGE SCALE GENOMIC DNA]</scope>
    <source>
        <strain evidence="6 7">EI222</strain>
    </source>
</reference>
<dbReference type="SUPFAM" id="SSF110857">
    <property type="entry name" value="Gamma-glutamyl cyclotransferase-like"/>
    <property type="match status" value="1"/>
</dbReference>
<comment type="similarity">
    <text evidence="1">Belongs to the gamma-glutamylcyclotransferase family.</text>
</comment>
<evidence type="ECO:0000256" key="2">
    <source>
        <dbReference type="ARBA" id="ARBA00022679"/>
    </source>
</evidence>
<dbReference type="Gene3D" id="3.10.490.10">
    <property type="entry name" value="Gamma-glutamyl cyclotransferase-like"/>
    <property type="match status" value="1"/>
</dbReference>
<feature type="region of interest" description="Disordered" evidence="4">
    <location>
        <begin position="81"/>
        <end position="104"/>
    </location>
</feature>
<gene>
    <name evidence="6" type="ORF">ACJ73_09460</name>
</gene>
<dbReference type="GO" id="GO:0016740">
    <property type="term" value="F:transferase activity"/>
    <property type="evidence" value="ECO:0007669"/>
    <property type="project" value="UniProtKB-KW"/>
</dbReference>
<dbReference type="InterPro" id="IPR036568">
    <property type="entry name" value="GGCT-like_sf"/>
</dbReference>
<dbReference type="Proteomes" id="UP000242791">
    <property type="component" value="Unassembled WGS sequence"/>
</dbReference>
<evidence type="ECO:0000259" key="5">
    <source>
        <dbReference type="Pfam" id="PF06094"/>
    </source>
</evidence>
<dbReference type="InterPro" id="IPR013024">
    <property type="entry name" value="GGCT-like"/>
</dbReference>
<dbReference type="PANTHER" id="PTHR31544:SF4">
    <property type="entry name" value="GAMMA-GLUTAMYLCYCLOTRANSFERASE-RELATED"/>
    <property type="match status" value="1"/>
</dbReference>
<proteinExistence type="inferred from homology"/>
<dbReference type="PANTHER" id="PTHR31544">
    <property type="entry name" value="AIG2-LIKE PROTEIN D"/>
    <property type="match status" value="1"/>
</dbReference>
<keyword evidence="2" id="KW-0808">Transferase</keyword>
<comment type="caution">
    <text evidence="6">The sequence shown here is derived from an EMBL/GenBank/DDBJ whole genome shotgun (WGS) entry which is preliminary data.</text>
</comment>
<name>A0A1J9Q7D3_9EURO</name>
<evidence type="ECO:0000313" key="7">
    <source>
        <dbReference type="Proteomes" id="UP000242791"/>
    </source>
</evidence>
<dbReference type="EMBL" id="LGTZ01002680">
    <property type="protein sequence ID" value="OJD11836.1"/>
    <property type="molecule type" value="Genomic_DNA"/>
</dbReference>
<dbReference type="STRING" id="1658174.A0A1J9Q7D3"/>
<dbReference type="VEuPathDB" id="FungiDB:ACJ73_09460"/>
<evidence type="ECO:0000313" key="6">
    <source>
        <dbReference type="EMBL" id="OJD11836.1"/>
    </source>
</evidence>
<evidence type="ECO:0000256" key="4">
    <source>
        <dbReference type="SAM" id="MobiDB-lite"/>
    </source>
</evidence>
<dbReference type="Pfam" id="PF06094">
    <property type="entry name" value="GGACT"/>
    <property type="match status" value="1"/>
</dbReference>
<dbReference type="InterPro" id="IPR045038">
    <property type="entry name" value="AIG2-like"/>
</dbReference>
<dbReference type="InterPro" id="IPR009288">
    <property type="entry name" value="AIG2-like_dom"/>
</dbReference>
<evidence type="ECO:0000256" key="1">
    <source>
        <dbReference type="ARBA" id="ARBA00008861"/>
    </source>
</evidence>
<dbReference type="OrthoDB" id="3262926at2759"/>
<dbReference type="AlphaFoldDB" id="A0A1J9Q7D3"/>
<keyword evidence="7" id="KW-1185">Reference proteome</keyword>
<accession>A0A1J9Q7D3</accession>
<protein>
    <recommendedName>
        <fullName evidence="3">Putative gamma-glutamylcyclotransferase</fullName>
    </recommendedName>
</protein>
<evidence type="ECO:0000256" key="3">
    <source>
        <dbReference type="ARBA" id="ARBA00030602"/>
    </source>
</evidence>
<feature type="compositionally biased region" description="Acidic residues" evidence="4">
    <location>
        <begin position="95"/>
        <end position="104"/>
    </location>
</feature>
<dbReference type="CDD" id="cd06661">
    <property type="entry name" value="GGCT_like"/>
    <property type="match status" value="1"/>
</dbReference>
<organism evidence="6 7">
    <name type="scientific">Blastomyces percursus</name>
    <dbReference type="NCBI Taxonomy" id="1658174"/>
    <lineage>
        <taxon>Eukaryota</taxon>
        <taxon>Fungi</taxon>
        <taxon>Dikarya</taxon>
        <taxon>Ascomycota</taxon>
        <taxon>Pezizomycotina</taxon>
        <taxon>Eurotiomycetes</taxon>
        <taxon>Eurotiomycetidae</taxon>
        <taxon>Onygenales</taxon>
        <taxon>Ajellomycetaceae</taxon>
        <taxon>Blastomyces</taxon>
    </lineage>
</organism>